<protein>
    <recommendedName>
        <fullName evidence="3">DUF4015 domain-containing protein</fullName>
    </recommendedName>
</protein>
<gene>
    <name evidence="1" type="ORF">NCTC10376_02473</name>
</gene>
<dbReference type="Proteomes" id="UP000254331">
    <property type="component" value="Unassembled WGS sequence"/>
</dbReference>
<proteinExistence type="predicted"/>
<reference evidence="1 2" key="1">
    <citation type="submission" date="2018-06" db="EMBL/GenBank/DDBJ databases">
        <authorList>
            <consortium name="Pathogen Informatics"/>
            <person name="Doyle S."/>
        </authorList>
    </citation>
    <scope>NUCLEOTIDE SEQUENCE [LARGE SCALE GENOMIC DNA]</scope>
    <source>
        <strain evidence="1 2">NCTC10376</strain>
    </source>
</reference>
<dbReference type="RefSeq" id="WP_103005105.1">
    <property type="nucleotide sequence ID" value="NZ_CABMNT010000003.1"/>
</dbReference>
<evidence type="ECO:0000313" key="1">
    <source>
        <dbReference type="EMBL" id="SUC16573.1"/>
    </source>
</evidence>
<dbReference type="Gene3D" id="3.20.20.80">
    <property type="entry name" value="Glycosidases"/>
    <property type="match status" value="1"/>
</dbReference>
<name>A0A379FB92_PROVU</name>
<dbReference type="AlphaFoldDB" id="A0A379FB92"/>
<dbReference type="GeneID" id="93393066"/>
<organism evidence="1 2">
    <name type="scientific">Proteus vulgaris</name>
    <dbReference type="NCBI Taxonomy" id="585"/>
    <lineage>
        <taxon>Bacteria</taxon>
        <taxon>Pseudomonadati</taxon>
        <taxon>Pseudomonadota</taxon>
        <taxon>Gammaproteobacteria</taxon>
        <taxon>Enterobacterales</taxon>
        <taxon>Morganellaceae</taxon>
        <taxon>Proteus</taxon>
    </lineage>
</organism>
<sequence length="433" mass="49171">MAGIHLHPHDILDEGMPAILQRLDGMKHVEHLFVEINTIFERNPYPVGDLPHNPIHNMVMGTGTLHINTHTDFPHLSQRVDPTILAGADPLMTIKKATDGGKYKVIPWANILNGDFIGNVENNQVVDFKGRPQAHWLCPNAPDVAQLWQKTFTALKQNYGYDTFLIDRIRFPDWAGKEVNPAGLFTCFCPHCEKKMVQQGLPINEIKHRLVALADSLKQGDFETPVSALKEEPLLKAWQAFRQQSVTQLVEKLLSDAKQTAGGITLWLDLWPPAYSWILGQNYHELTRYSSTLKHFPYHKLGGGADVQGLINHFAHNSESQEHAFTAFKRLFELPYDISYETFKQQGFPIHFVAEQNNKVRQLSQPNTFIYSGIQMWNLPASQLIEAVIAAEESACDDLLYYCYGWATQELFDAIGEHNTPNNNTYNNNTIKE</sequence>
<dbReference type="EMBL" id="UGTW01000001">
    <property type="protein sequence ID" value="SUC16573.1"/>
    <property type="molecule type" value="Genomic_DNA"/>
</dbReference>
<evidence type="ECO:0008006" key="3">
    <source>
        <dbReference type="Google" id="ProtNLM"/>
    </source>
</evidence>
<evidence type="ECO:0000313" key="2">
    <source>
        <dbReference type="Proteomes" id="UP000254331"/>
    </source>
</evidence>
<accession>A0A379FB92</accession>